<dbReference type="OrthoDB" id="2564904at2759"/>
<evidence type="ECO:0000313" key="5">
    <source>
        <dbReference type="Proteomes" id="UP000310158"/>
    </source>
</evidence>
<keyword evidence="3" id="KW-0732">Signal</keyword>
<feature type="region of interest" description="Disordered" evidence="1">
    <location>
        <begin position="313"/>
        <end position="352"/>
    </location>
</feature>
<organism evidence="4 5">
    <name type="scientific">Bondarzewia mesenterica</name>
    <dbReference type="NCBI Taxonomy" id="1095465"/>
    <lineage>
        <taxon>Eukaryota</taxon>
        <taxon>Fungi</taxon>
        <taxon>Dikarya</taxon>
        <taxon>Basidiomycota</taxon>
        <taxon>Agaricomycotina</taxon>
        <taxon>Agaricomycetes</taxon>
        <taxon>Russulales</taxon>
        <taxon>Bondarzewiaceae</taxon>
        <taxon>Bondarzewia</taxon>
    </lineage>
</organism>
<feature type="compositionally biased region" description="Low complexity" evidence="1">
    <location>
        <begin position="313"/>
        <end position="349"/>
    </location>
</feature>
<evidence type="ECO:0008006" key="6">
    <source>
        <dbReference type="Google" id="ProtNLM"/>
    </source>
</evidence>
<evidence type="ECO:0000313" key="4">
    <source>
        <dbReference type="EMBL" id="THH17832.1"/>
    </source>
</evidence>
<accession>A0A4S4LZ04</accession>
<keyword evidence="5" id="KW-1185">Reference proteome</keyword>
<reference evidence="4 5" key="1">
    <citation type="submission" date="2019-02" db="EMBL/GenBank/DDBJ databases">
        <title>Genome sequencing of the rare red list fungi Bondarzewia mesenterica.</title>
        <authorList>
            <person name="Buettner E."/>
            <person name="Kellner H."/>
        </authorList>
    </citation>
    <scope>NUCLEOTIDE SEQUENCE [LARGE SCALE GENOMIC DNA]</scope>
    <source>
        <strain evidence="4 5">DSM 108281</strain>
    </source>
</reference>
<keyword evidence="2" id="KW-0472">Membrane</keyword>
<dbReference type="Proteomes" id="UP000310158">
    <property type="component" value="Unassembled WGS sequence"/>
</dbReference>
<comment type="caution">
    <text evidence="4">The sequence shown here is derived from an EMBL/GenBank/DDBJ whole genome shotgun (WGS) entry which is preliminary data.</text>
</comment>
<sequence length="380" mass="39514">MVHHVLSAALLAVACSTYVAAQTTTQQFPDTPLANKHYSYPTGLPYKTDTDSFGRGTQFGYNMCNSTTENQSSLCQTSFVNHLDDFCLWAPSQINSTIADTEGEEVAWCSKKGHGTRVMPEGTLQGVQYLKTPDYILIAGFIDQTKMDIQAGDWGGELDPHGQDLRGNPMGGLMYSNAFGSANDNNTYTQVIEWTNFMGGNSFCIKVCDPAGANAASYCEHRLDRIGCAYNAPNNAQNGTFEICDSDNMEFPGEYVSNGVTMSYSQPPESLGAITTMPYTASVPASSNCVTFSSAALYTDLASVTASVVSTSTPSATASSSGSKATAGSASKSASGSAGATRSGSAASSEVTGQSSGAVSMGVSLVAGIAGVAFSVLALA</sequence>
<gene>
    <name evidence="4" type="ORF">EW146_g3062</name>
</gene>
<dbReference type="EMBL" id="SGPL01000095">
    <property type="protein sequence ID" value="THH17832.1"/>
    <property type="molecule type" value="Genomic_DNA"/>
</dbReference>
<name>A0A4S4LZ04_9AGAM</name>
<dbReference type="AlphaFoldDB" id="A0A4S4LZ04"/>
<feature type="chain" id="PRO_5020453449" description="Macrofage activating glycoprotein" evidence="3">
    <location>
        <begin position="22"/>
        <end position="380"/>
    </location>
</feature>
<feature type="signal peptide" evidence="3">
    <location>
        <begin position="1"/>
        <end position="21"/>
    </location>
</feature>
<feature type="transmembrane region" description="Helical" evidence="2">
    <location>
        <begin position="358"/>
        <end position="379"/>
    </location>
</feature>
<evidence type="ECO:0000256" key="2">
    <source>
        <dbReference type="SAM" id="Phobius"/>
    </source>
</evidence>
<evidence type="ECO:0000256" key="3">
    <source>
        <dbReference type="SAM" id="SignalP"/>
    </source>
</evidence>
<protein>
    <recommendedName>
        <fullName evidence="6">Macrofage activating glycoprotein</fullName>
    </recommendedName>
</protein>
<evidence type="ECO:0000256" key="1">
    <source>
        <dbReference type="SAM" id="MobiDB-lite"/>
    </source>
</evidence>
<keyword evidence="2" id="KW-1133">Transmembrane helix</keyword>
<keyword evidence="2" id="KW-0812">Transmembrane</keyword>
<proteinExistence type="predicted"/>